<dbReference type="Gene3D" id="1.10.150.240">
    <property type="entry name" value="Putative phosphatase, domain 2"/>
    <property type="match status" value="1"/>
</dbReference>
<reference evidence="2" key="1">
    <citation type="journal article" date="2019" name="Int. J. Syst. Evol. Microbiol.">
        <title>The Global Catalogue of Microorganisms (GCM) 10K type strain sequencing project: providing services to taxonomists for standard genome sequencing and annotation.</title>
        <authorList>
            <consortium name="The Broad Institute Genomics Platform"/>
            <consortium name="The Broad Institute Genome Sequencing Center for Infectious Disease"/>
            <person name="Wu L."/>
            <person name="Ma J."/>
        </authorList>
    </citation>
    <scope>NUCLEOTIDE SEQUENCE [LARGE SCALE GENOMIC DNA]</scope>
    <source>
        <strain evidence="2">KCTC 33576</strain>
    </source>
</reference>
<sequence length="217" mass="22776">MDFERQFAGVLLDMDGTLVDSTAVVNQILGEFAADHGLDLETVLARTHGLQTVDQIRLFLPHASADEVARIEADMDLKEHTRTEGIVEVPGARRFLKRLTDLGVPWAVVTSASREVASIRLKAAGIGVPPIMVSADECSDGKPAATPYLMGVSLLGLSATDCIAFEDAEAGLISALASGATTVVVGNHSSPLADPLPRITSYAELNLSLSPSGLVVS</sequence>
<dbReference type="NCBIfam" id="TIGR01509">
    <property type="entry name" value="HAD-SF-IA-v3"/>
    <property type="match status" value="1"/>
</dbReference>
<accession>A0ABW5XF84</accession>
<dbReference type="Pfam" id="PF13419">
    <property type="entry name" value="HAD_2"/>
    <property type="match status" value="1"/>
</dbReference>
<name>A0ABW5XF84_9MICO</name>
<dbReference type="Proteomes" id="UP001597391">
    <property type="component" value="Unassembled WGS sequence"/>
</dbReference>
<dbReference type="InterPro" id="IPR006439">
    <property type="entry name" value="HAD-SF_hydro_IA"/>
</dbReference>
<dbReference type="GO" id="GO:0016787">
    <property type="term" value="F:hydrolase activity"/>
    <property type="evidence" value="ECO:0007669"/>
    <property type="project" value="UniProtKB-KW"/>
</dbReference>
<keyword evidence="2" id="KW-1185">Reference proteome</keyword>
<dbReference type="Gene3D" id="3.40.50.1000">
    <property type="entry name" value="HAD superfamily/HAD-like"/>
    <property type="match status" value="1"/>
</dbReference>
<comment type="caution">
    <text evidence="1">The sequence shown here is derived from an EMBL/GenBank/DDBJ whole genome shotgun (WGS) entry which is preliminary data.</text>
</comment>
<dbReference type="PANTHER" id="PTHR43481">
    <property type="entry name" value="FRUCTOSE-1-PHOSPHATE PHOSPHATASE"/>
    <property type="match status" value="1"/>
</dbReference>
<dbReference type="SFLD" id="SFLDG01129">
    <property type="entry name" value="C1.5:_HAD__Beta-PGM__Phosphata"/>
    <property type="match status" value="1"/>
</dbReference>
<evidence type="ECO:0000313" key="2">
    <source>
        <dbReference type="Proteomes" id="UP001597391"/>
    </source>
</evidence>
<dbReference type="PANTHER" id="PTHR43481:SF4">
    <property type="entry name" value="GLYCEROL-1-PHOSPHATE PHOSPHOHYDROLASE 1-RELATED"/>
    <property type="match status" value="1"/>
</dbReference>
<dbReference type="SUPFAM" id="SSF56784">
    <property type="entry name" value="HAD-like"/>
    <property type="match status" value="1"/>
</dbReference>
<dbReference type="EMBL" id="JBHUOP010000004">
    <property type="protein sequence ID" value="MFD2841006.1"/>
    <property type="molecule type" value="Genomic_DNA"/>
</dbReference>
<keyword evidence="1" id="KW-0378">Hydrolase</keyword>
<dbReference type="InterPro" id="IPR051806">
    <property type="entry name" value="HAD-like_SPP"/>
</dbReference>
<proteinExistence type="predicted"/>
<protein>
    <submittedName>
        <fullName evidence="1">HAD-IA family hydrolase</fullName>
    </submittedName>
</protein>
<dbReference type="InterPro" id="IPR023198">
    <property type="entry name" value="PGP-like_dom2"/>
</dbReference>
<dbReference type="RefSeq" id="WP_377466932.1">
    <property type="nucleotide sequence ID" value="NZ_JBHUOP010000004.1"/>
</dbReference>
<dbReference type="InterPro" id="IPR041492">
    <property type="entry name" value="HAD_2"/>
</dbReference>
<organism evidence="1 2">
    <name type="scientific">Populibacterium corticicola</name>
    <dbReference type="NCBI Taxonomy" id="1812826"/>
    <lineage>
        <taxon>Bacteria</taxon>
        <taxon>Bacillati</taxon>
        <taxon>Actinomycetota</taxon>
        <taxon>Actinomycetes</taxon>
        <taxon>Micrococcales</taxon>
        <taxon>Jonesiaceae</taxon>
        <taxon>Populibacterium</taxon>
    </lineage>
</organism>
<evidence type="ECO:0000313" key="1">
    <source>
        <dbReference type="EMBL" id="MFD2841006.1"/>
    </source>
</evidence>
<dbReference type="InterPro" id="IPR023214">
    <property type="entry name" value="HAD_sf"/>
</dbReference>
<gene>
    <name evidence="1" type="ORF">ACFSYH_10545</name>
</gene>
<dbReference type="InterPro" id="IPR036412">
    <property type="entry name" value="HAD-like_sf"/>
</dbReference>
<dbReference type="SFLD" id="SFLDS00003">
    <property type="entry name" value="Haloacid_Dehalogenase"/>
    <property type="match status" value="1"/>
</dbReference>